<evidence type="ECO:0000259" key="1">
    <source>
        <dbReference type="Pfam" id="PF05695"/>
    </source>
</evidence>
<keyword evidence="3" id="KW-1185">Reference proteome</keyword>
<sequence length="122" mass="13975">MEREKQMNNHLLPEEIEEFLGNPTRANRSFFSDRWSELHLGSNPTERQLEYRCGLSNSMDSFGPVENTSASEDPILIDMEKDFPSWNDSDNSSYSNVDYLFNWSEHRPVKAEAAGSSPVSPE</sequence>
<evidence type="ECO:0000313" key="2">
    <source>
        <dbReference type="EMBL" id="RYR75620.1"/>
    </source>
</evidence>
<reference evidence="2 3" key="1">
    <citation type="submission" date="2019-01" db="EMBL/GenBank/DDBJ databases">
        <title>Sequencing of cultivated peanut Arachis hypogaea provides insights into genome evolution and oil improvement.</title>
        <authorList>
            <person name="Chen X."/>
        </authorList>
    </citation>
    <scope>NUCLEOTIDE SEQUENCE [LARGE SCALE GENOMIC DNA]</scope>
    <source>
        <strain evidence="3">cv. Fuhuasheng</strain>
        <tissue evidence="2">Leaves</tissue>
    </source>
</reference>
<dbReference type="EMBL" id="SDMP01000001">
    <property type="protein sequence ID" value="RYR75620.1"/>
    <property type="molecule type" value="Genomic_DNA"/>
</dbReference>
<dbReference type="Proteomes" id="UP000289738">
    <property type="component" value="Chromosome A01"/>
</dbReference>
<dbReference type="STRING" id="3818.A0A445EJI2"/>
<protein>
    <recommendedName>
        <fullName evidence="1">Ycf2 N-terminal domain-containing protein</fullName>
    </recommendedName>
</protein>
<comment type="caution">
    <text evidence="2">The sequence shown here is derived from an EMBL/GenBank/DDBJ whole genome shotgun (WGS) entry which is preliminary data.</text>
</comment>
<dbReference type="AlphaFoldDB" id="A0A445EJI2"/>
<organism evidence="2 3">
    <name type="scientific">Arachis hypogaea</name>
    <name type="common">Peanut</name>
    <dbReference type="NCBI Taxonomy" id="3818"/>
    <lineage>
        <taxon>Eukaryota</taxon>
        <taxon>Viridiplantae</taxon>
        <taxon>Streptophyta</taxon>
        <taxon>Embryophyta</taxon>
        <taxon>Tracheophyta</taxon>
        <taxon>Spermatophyta</taxon>
        <taxon>Magnoliopsida</taxon>
        <taxon>eudicotyledons</taxon>
        <taxon>Gunneridae</taxon>
        <taxon>Pentapetalae</taxon>
        <taxon>rosids</taxon>
        <taxon>fabids</taxon>
        <taxon>Fabales</taxon>
        <taxon>Fabaceae</taxon>
        <taxon>Papilionoideae</taxon>
        <taxon>50 kb inversion clade</taxon>
        <taxon>dalbergioids sensu lato</taxon>
        <taxon>Dalbergieae</taxon>
        <taxon>Pterocarpus clade</taxon>
        <taxon>Arachis</taxon>
    </lineage>
</organism>
<dbReference type="InterPro" id="IPR056777">
    <property type="entry name" value="Ycf2_N"/>
</dbReference>
<accession>A0A445EJI2</accession>
<dbReference type="Pfam" id="PF05695">
    <property type="entry name" value="Ycf2"/>
    <property type="match status" value="1"/>
</dbReference>
<name>A0A445EJI2_ARAHY</name>
<feature type="domain" description="Ycf2 N-terminal" evidence="1">
    <location>
        <begin position="1"/>
        <end position="49"/>
    </location>
</feature>
<gene>
    <name evidence="2" type="ORF">Ahy_A01g000181</name>
</gene>
<evidence type="ECO:0000313" key="3">
    <source>
        <dbReference type="Proteomes" id="UP000289738"/>
    </source>
</evidence>
<proteinExistence type="predicted"/>